<evidence type="ECO:0000256" key="14">
    <source>
        <dbReference type="ARBA" id="ARBA00049255"/>
    </source>
</evidence>
<dbReference type="InterPro" id="IPR004530">
    <property type="entry name" value="Phe-tRNA-synth_IIc_mito"/>
</dbReference>
<dbReference type="EMBL" id="JACMRX010000004">
    <property type="protein sequence ID" value="KAF7990205.1"/>
    <property type="molecule type" value="Genomic_DNA"/>
</dbReference>
<reference evidence="19 20" key="1">
    <citation type="submission" date="2020-08" db="EMBL/GenBank/DDBJ databases">
        <title>Aphidius gifuensis genome sequencing and assembly.</title>
        <authorList>
            <person name="Du Z."/>
        </authorList>
    </citation>
    <scope>NUCLEOTIDE SEQUENCE [LARGE SCALE GENOMIC DNA]</scope>
    <source>
        <strain evidence="19">YNYX2018</strain>
        <tissue evidence="19">Adults</tissue>
    </source>
</reference>
<dbReference type="GO" id="GO:0006432">
    <property type="term" value="P:phenylalanyl-tRNA aminoacylation"/>
    <property type="evidence" value="ECO:0007669"/>
    <property type="project" value="InterPro"/>
</dbReference>
<dbReference type="Gene3D" id="3.30.70.380">
    <property type="entry name" value="Ferrodoxin-fold anticodon-binding domain"/>
    <property type="match status" value="1"/>
</dbReference>
<feature type="domain" description="Aminoacyl-transfer RNA synthetases class-II family profile" evidence="17">
    <location>
        <begin position="73"/>
        <end position="341"/>
    </location>
</feature>
<comment type="similarity">
    <text evidence="2">Belongs to the class-II aminoacyl-tRNA synthetase family.</text>
</comment>
<dbReference type="SUPFAM" id="SSF55681">
    <property type="entry name" value="Class II aaRS and biotin synthetases"/>
    <property type="match status" value="1"/>
</dbReference>
<comment type="catalytic activity">
    <reaction evidence="14">
        <text>tRNA(Phe) + L-phenylalanine + ATP = L-phenylalanyl-tRNA(Phe) + AMP + diphosphate + H(+)</text>
        <dbReference type="Rhea" id="RHEA:19413"/>
        <dbReference type="Rhea" id="RHEA-COMP:9668"/>
        <dbReference type="Rhea" id="RHEA-COMP:9699"/>
        <dbReference type="ChEBI" id="CHEBI:15378"/>
        <dbReference type="ChEBI" id="CHEBI:30616"/>
        <dbReference type="ChEBI" id="CHEBI:33019"/>
        <dbReference type="ChEBI" id="CHEBI:58095"/>
        <dbReference type="ChEBI" id="CHEBI:78442"/>
        <dbReference type="ChEBI" id="CHEBI:78531"/>
        <dbReference type="ChEBI" id="CHEBI:456215"/>
        <dbReference type="EC" id="6.1.1.20"/>
    </reaction>
</comment>
<evidence type="ECO:0000259" key="17">
    <source>
        <dbReference type="PROSITE" id="PS50862"/>
    </source>
</evidence>
<gene>
    <name evidence="19" type="ORF">HCN44_000010</name>
</gene>
<evidence type="ECO:0000256" key="4">
    <source>
        <dbReference type="ARBA" id="ARBA00012814"/>
    </source>
</evidence>
<evidence type="ECO:0000256" key="8">
    <source>
        <dbReference type="ARBA" id="ARBA00022917"/>
    </source>
</evidence>
<dbReference type="GO" id="GO:0005759">
    <property type="term" value="C:mitochondrial matrix"/>
    <property type="evidence" value="ECO:0007669"/>
    <property type="project" value="UniProtKB-SubCell"/>
</dbReference>
<dbReference type="FunFam" id="3.30.70.380:FF:000002">
    <property type="entry name" value="phenylalanine--tRNA ligase, mitochondrial"/>
    <property type="match status" value="1"/>
</dbReference>
<dbReference type="Pfam" id="PF03147">
    <property type="entry name" value="FDX-ACB"/>
    <property type="match status" value="1"/>
</dbReference>
<sequence>MLKIITRRLCLIEKKYVYQQAYSTINSEKKYSNEIQILDKKYRTDEWTNVGDKIIEKLNKNLHIKKYHPLSHIRERIVNYFYKNYPNKWGNPEFSVYDNLKPIVTIEQNFDSLLTPKDHVSRNKSDCYYINRDLLLRAHTSAHQSELIGMGLNNFLVIGDVYRRDEIDATHYPVFHQVEAVRLCTKNEVFKNVQGSGGLEIFEDNGKMNEQKQQIHSLEAVKIMEHELKKDLVGLVQALFGKDIKYRWVDEYFPFTHPSWELEIFFNDKWMEVLGCGIIRDEILKNAGATDRIGWAFGLGLERLAMCLYDIPDIRLFWSQDSGFLHQFEFDDPNTNVKYKPVSVFPPIINDMSFWLPDGKFSSNDFYDLVKEVGGDVVEQVKLIDEFKHPKKGKTSHTYRIIYRDMERNLTQKEINVIHKKIGDISMADLGVTLRSK</sequence>
<evidence type="ECO:0000256" key="13">
    <source>
        <dbReference type="ARBA" id="ARBA00031194"/>
    </source>
</evidence>
<evidence type="ECO:0000313" key="20">
    <source>
        <dbReference type="Proteomes" id="UP000639338"/>
    </source>
</evidence>
<keyword evidence="6" id="KW-0547">Nucleotide-binding</keyword>
<evidence type="ECO:0000256" key="10">
    <source>
        <dbReference type="ARBA" id="ARBA00022990"/>
    </source>
</evidence>
<comment type="subcellular location">
    <subcellularLocation>
        <location evidence="1">Mitochondrion matrix</location>
    </subcellularLocation>
</comment>
<organism evidence="19 20">
    <name type="scientific">Aphidius gifuensis</name>
    <name type="common">Parasitoid wasp</name>
    <dbReference type="NCBI Taxonomy" id="684658"/>
    <lineage>
        <taxon>Eukaryota</taxon>
        <taxon>Metazoa</taxon>
        <taxon>Ecdysozoa</taxon>
        <taxon>Arthropoda</taxon>
        <taxon>Hexapoda</taxon>
        <taxon>Insecta</taxon>
        <taxon>Pterygota</taxon>
        <taxon>Neoptera</taxon>
        <taxon>Endopterygota</taxon>
        <taxon>Hymenoptera</taxon>
        <taxon>Apocrita</taxon>
        <taxon>Ichneumonoidea</taxon>
        <taxon>Braconidae</taxon>
        <taxon>Aphidiinae</taxon>
        <taxon>Aphidius</taxon>
    </lineage>
</organism>
<dbReference type="CDD" id="cd00496">
    <property type="entry name" value="PheRS_alpha_core"/>
    <property type="match status" value="1"/>
</dbReference>
<evidence type="ECO:0000256" key="3">
    <source>
        <dbReference type="ARBA" id="ARBA00011245"/>
    </source>
</evidence>
<keyword evidence="10" id="KW-0007">Acetylation</keyword>
<dbReference type="OrthoDB" id="4457at2759"/>
<keyword evidence="11" id="KW-0496">Mitochondrion</keyword>
<evidence type="ECO:0000256" key="15">
    <source>
        <dbReference type="ARBA" id="ARBA00060211"/>
    </source>
</evidence>
<dbReference type="PANTHER" id="PTHR11538">
    <property type="entry name" value="PHENYLALANYL-TRNA SYNTHETASE"/>
    <property type="match status" value="1"/>
</dbReference>
<evidence type="ECO:0000256" key="7">
    <source>
        <dbReference type="ARBA" id="ARBA00022840"/>
    </source>
</evidence>
<dbReference type="InterPro" id="IPR005121">
    <property type="entry name" value="Fdx_antiC-bd"/>
</dbReference>
<keyword evidence="5" id="KW-0436">Ligase</keyword>
<evidence type="ECO:0000313" key="19">
    <source>
        <dbReference type="EMBL" id="KAF7990205.1"/>
    </source>
</evidence>
<evidence type="ECO:0000256" key="16">
    <source>
        <dbReference type="ARBA" id="ARBA00073229"/>
    </source>
</evidence>
<dbReference type="Gene3D" id="3.30.930.10">
    <property type="entry name" value="Bira Bifunctional Protein, Domain 2"/>
    <property type="match status" value="1"/>
</dbReference>
<dbReference type="NCBIfam" id="TIGR00469">
    <property type="entry name" value="pheS_mito"/>
    <property type="match status" value="1"/>
</dbReference>
<evidence type="ECO:0000256" key="11">
    <source>
        <dbReference type="ARBA" id="ARBA00023128"/>
    </source>
</evidence>
<dbReference type="AlphaFoldDB" id="A0A834XR68"/>
<feature type="domain" description="FDX-ACB" evidence="18">
    <location>
        <begin position="343"/>
        <end position="435"/>
    </location>
</feature>
<dbReference type="Pfam" id="PF01409">
    <property type="entry name" value="tRNA-synt_2d"/>
    <property type="match status" value="2"/>
</dbReference>
<name>A0A834XR68_APHGI</name>
<dbReference type="PROSITE" id="PS51447">
    <property type="entry name" value="FDX_ACB"/>
    <property type="match status" value="1"/>
</dbReference>
<evidence type="ECO:0000256" key="9">
    <source>
        <dbReference type="ARBA" id="ARBA00022946"/>
    </source>
</evidence>
<protein>
    <recommendedName>
        <fullName evidence="16">Phenylalanine--tRNA ligase, mitochondrial</fullName>
        <ecNumber evidence="4">6.1.1.20</ecNumber>
    </recommendedName>
    <alternativeName>
        <fullName evidence="13">Phenylalanyl-tRNA synthetase</fullName>
    </alternativeName>
</protein>
<evidence type="ECO:0000256" key="5">
    <source>
        <dbReference type="ARBA" id="ARBA00022598"/>
    </source>
</evidence>
<evidence type="ECO:0000256" key="1">
    <source>
        <dbReference type="ARBA" id="ARBA00004305"/>
    </source>
</evidence>
<accession>A0A834XR68</accession>
<keyword evidence="12" id="KW-0030">Aminoacyl-tRNA synthetase</keyword>
<keyword evidence="9" id="KW-0809">Transit peptide</keyword>
<comment type="subunit">
    <text evidence="3">Monomer.</text>
</comment>
<keyword evidence="8" id="KW-0648">Protein biosynthesis</keyword>
<dbReference type="InterPro" id="IPR036690">
    <property type="entry name" value="Fdx_antiC-bd_sf"/>
</dbReference>
<dbReference type="PROSITE" id="PS50862">
    <property type="entry name" value="AA_TRNA_LIGASE_II"/>
    <property type="match status" value="1"/>
</dbReference>
<evidence type="ECO:0000259" key="18">
    <source>
        <dbReference type="PROSITE" id="PS51447"/>
    </source>
</evidence>
<dbReference type="SMART" id="SM00896">
    <property type="entry name" value="FDX-ACB"/>
    <property type="match status" value="1"/>
</dbReference>
<dbReference type="GO" id="GO:0004826">
    <property type="term" value="F:phenylalanine-tRNA ligase activity"/>
    <property type="evidence" value="ECO:0007669"/>
    <property type="project" value="UniProtKB-EC"/>
</dbReference>
<dbReference type="EC" id="6.1.1.20" evidence="4"/>
<evidence type="ECO:0000256" key="2">
    <source>
        <dbReference type="ARBA" id="ARBA00008226"/>
    </source>
</evidence>
<dbReference type="InterPro" id="IPR002319">
    <property type="entry name" value="Phenylalanyl-tRNA_Synthase"/>
</dbReference>
<dbReference type="Proteomes" id="UP000639338">
    <property type="component" value="Unassembled WGS sequence"/>
</dbReference>
<keyword evidence="20" id="KW-1185">Reference proteome</keyword>
<dbReference type="PANTHER" id="PTHR11538:SF41">
    <property type="entry name" value="PHENYLALANINE--TRNA LIGASE, MITOCHONDRIAL"/>
    <property type="match status" value="1"/>
</dbReference>
<dbReference type="InterPro" id="IPR006195">
    <property type="entry name" value="aa-tRNA-synth_II"/>
</dbReference>
<evidence type="ECO:0000256" key="12">
    <source>
        <dbReference type="ARBA" id="ARBA00023146"/>
    </source>
</evidence>
<dbReference type="SUPFAM" id="SSF54991">
    <property type="entry name" value="Anticodon-binding domain of PheRS"/>
    <property type="match status" value="1"/>
</dbReference>
<proteinExistence type="inferred from homology"/>
<comment type="caution">
    <text evidence="19">The sequence shown here is derived from an EMBL/GenBank/DDBJ whole genome shotgun (WGS) entry which is preliminary data.</text>
</comment>
<comment type="function">
    <text evidence="15">Is responsible for the charging of tRNA(Phe) with phenylalanine in mitochondrial translation. To a lesser extent, also catalyzes direct attachment of m-Tyr (an oxidized version of Phe) to tRNA(Phe), thereby opening the way for delivery of the misacylated tRNA to the ribosome and incorporation of ROS-damaged amino acid into proteins.</text>
</comment>
<keyword evidence="7" id="KW-0067">ATP-binding</keyword>
<dbReference type="GO" id="GO:0005524">
    <property type="term" value="F:ATP binding"/>
    <property type="evidence" value="ECO:0007669"/>
    <property type="project" value="UniProtKB-KW"/>
</dbReference>
<dbReference type="FunFam" id="3.30.930.10:FF:000041">
    <property type="entry name" value="Phenylalanyl-tRNA synthetase 2, mitochondrial"/>
    <property type="match status" value="1"/>
</dbReference>
<dbReference type="GO" id="GO:0000049">
    <property type="term" value="F:tRNA binding"/>
    <property type="evidence" value="ECO:0007669"/>
    <property type="project" value="InterPro"/>
</dbReference>
<evidence type="ECO:0000256" key="6">
    <source>
        <dbReference type="ARBA" id="ARBA00022741"/>
    </source>
</evidence>
<dbReference type="InterPro" id="IPR045864">
    <property type="entry name" value="aa-tRNA-synth_II/BPL/LPL"/>
</dbReference>